<comment type="similarity">
    <text evidence="2">Belongs to the amino acid-polyamine-organocation (APC) superfamily. Spore germination protein (SGP) (TC 2.A.3.9) family.</text>
</comment>
<dbReference type="OrthoDB" id="1675410at2"/>
<dbReference type="InterPro" id="IPR004761">
    <property type="entry name" value="Spore_GerAB"/>
</dbReference>
<evidence type="ECO:0000256" key="4">
    <source>
        <dbReference type="ARBA" id="ARBA00022544"/>
    </source>
</evidence>
<evidence type="ECO:0000256" key="6">
    <source>
        <dbReference type="ARBA" id="ARBA00022989"/>
    </source>
</evidence>
<keyword evidence="6 8" id="KW-1133">Transmembrane helix</keyword>
<sequence>MLASKEKISTRQAVILFLTLVYSPAIRIFPVFSAKIGERAGWLTPILAVLPLICLVYTMNALFKREKEANLSDMLIKILGRIPGRILLFIYILWLMVLLSLYVRYFAERFLTSLLPNTPMPFFTFTILIVVFYVVRGGIVPLTRTTEFLFLAFSVIFIIIFMLTLTNVKITNLLPVTYYDIWPITKSTYSILGIWGYFTFIFFFGDKINDKEHIRRFGLQGAVYLVIVTLLLLIQTIGVYGYTIIERLSMPYFVVAKSISILDTIERIESVVLAFWIIVDFVIISVFMYIILSMIKSLFNLTGAKSLISPVTIFTFIFSFYLAKNSFELSNFSSYIGLPINIVLGFIIPFILLMIGKVRRVI</sequence>
<dbReference type="AlphaFoldDB" id="A0A0L6JSM0"/>
<comment type="subcellular location">
    <subcellularLocation>
        <location evidence="1">Membrane</location>
        <topology evidence="1">Multi-pass membrane protein</topology>
    </subcellularLocation>
</comment>
<dbReference type="EMBL" id="LGTC01000001">
    <property type="protein sequence ID" value="KNY28841.1"/>
    <property type="molecule type" value="Genomic_DNA"/>
</dbReference>
<keyword evidence="3" id="KW-0813">Transport</keyword>
<name>A0A0L6JSM0_9FIRM</name>
<feature type="transmembrane region" description="Helical" evidence="8">
    <location>
        <begin position="148"/>
        <end position="168"/>
    </location>
</feature>
<gene>
    <name evidence="9" type="ORF">Bccel_4115</name>
</gene>
<evidence type="ECO:0000256" key="1">
    <source>
        <dbReference type="ARBA" id="ARBA00004141"/>
    </source>
</evidence>
<dbReference type="GO" id="GO:0016020">
    <property type="term" value="C:membrane"/>
    <property type="evidence" value="ECO:0007669"/>
    <property type="project" value="UniProtKB-SubCell"/>
</dbReference>
<evidence type="ECO:0000313" key="9">
    <source>
        <dbReference type="EMBL" id="KNY28841.1"/>
    </source>
</evidence>
<protein>
    <submittedName>
        <fullName evidence="9">Spore germination protein</fullName>
    </submittedName>
</protein>
<evidence type="ECO:0000256" key="5">
    <source>
        <dbReference type="ARBA" id="ARBA00022692"/>
    </source>
</evidence>
<dbReference type="PANTHER" id="PTHR34975">
    <property type="entry name" value="SPORE GERMINATION PROTEIN A2"/>
    <property type="match status" value="1"/>
</dbReference>
<dbReference type="GO" id="GO:0009847">
    <property type="term" value="P:spore germination"/>
    <property type="evidence" value="ECO:0007669"/>
    <property type="project" value="InterPro"/>
</dbReference>
<keyword evidence="7 8" id="KW-0472">Membrane</keyword>
<proteinExistence type="inferred from homology"/>
<feature type="transmembrane region" description="Helical" evidence="8">
    <location>
        <begin position="273"/>
        <end position="295"/>
    </location>
</feature>
<dbReference type="RefSeq" id="WP_036936126.1">
    <property type="nucleotide sequence ID" value="NZ_JQKC01000002.1"/>
</dbReference>
<accession>A0A0L6JSM0</accession>
<feature type="transmembrane region" description="Helical" evidence="8">
    <location>
        <begin position="307"/>
        <end position="323"/>
    </location>
</feature>
<feature type="transmembrane region" description="Helical" evidence="8">
    <location>
        <begin position="188"/>
        <end position="205"/>
    </location>
</feature>
<dbReference type="STRING" id="398512.Bccel_4115"/>
<comment type="caution">
    <text evidence="9">The sequence shown here is derived from an EMBL/GenBank/DDBJ whole genome shotgun (WGS) entry which is preliminary data.</text>
</comment>
<feature type="transmembrane region" description="Helical" evidence="8">
    <location>
        <begin position="119"/>
        <end position="136"/>
    </location>
</feature>
<keyword evidence="4" id="KW-0309">Germination</keyword>
<dbReference type="Proteomes" id="UP000036923">
    <property type="component" value="Unassembled WGS sequence"/>
</dbReference>
<dbReference type="NCBIfam" id="TIGR00912">
    <property type="entry name" value="2A0309"/>
    <property type="match status" value="1"/>
</dbReference>
<dbReference type="Pfam" id="PF03845">
    <property type="entry name" value="Spore_permease"/>
    <property type="match status" value="1"/>
</dbReference>
<evidence type="ECO:0000256" key="8">
    <source>
        <dbReference type="SAM" id="Phobius"/>
    </source>
</evidence>
<feature type="transmembrane region" description="Helical" evidence="8">
    <location>
        <begin position="217"/>
        <end position="242"/>
    </location>
</feature>
<keyword evidence="5 8" id="KW-0812">Transmembrane</keyword>
<evidence type="ECO:0000313" key="10">
    <source>
        <dbReference type="Proteomes" id="UP000036923"/>
    </source>
</evidence>
<reference evidence="10" key="1">
    <citation type="submission" date="2015-07" db="EMBL/GenBank/DDBJ databases">
        <title>Near-Complete Genome Sequence of the Cellulolytic Bacterium Bacteroides (Pseudobacteroides) cellulosolvens ATCC 35603.</title>
        <authorList>
            <person name="Dassa B."/>
            <person name="Utturkar S.M."/>
            <person name="Klingeman D.M."/>
            <person name="Hurt R.A."/>
            <person name="Keller M."/>
            <person name="Xu J."/>
            <person name="Reddy Y.H.K."/>
            <person name="Borovok I."/>
            <person name="Grinberg I.R."/>
            <person name="Lamed R."/>
            <person name="Zhivin O."/>
            <person name="Bayer E.A."/>
            <person name="Brown S.D."/>
        </authorList>
    </citation>
    <scope>NUCLEOTIDE SEQUENCE [LARGE SCALE GENOMIC DNA]</scope>
    <source>
        <strain evidence="10">DSM 2933</strain>
    </source>
</reference>
<feature type="transmembrane region" description="Helical" evidence="8">
    <location>
        <begin position="43"/>
        <end position="63"/>
    </location>
</feature>
<feature type="transmembrane region" description="Helical" evidence="8">
    <location>
        <begin position="335"/>
        <end position="355"/>
    </location>
</feature>
<dbReference type="PANTHER" id="PTHR34975:SF2">
    <property type="entry name" value="SPORE GERMINATION PROTEIN A2"/>
    <property type="match status" value="1"/>
</dbReference>
<feature type="transmembrane region" description="Helical" evidence="8">
    <location>
        <begin position="84"/>
        <end position="107"/>
    </location>
</feature>
<dbReference type="eggNOG" id="COG0531">
    <property type="taxonomic scope" value="Bacteria"/>
</dbReference>
<evidence type="ECO:0000256" key="3">
    <source>
        <dbReference type="ARBA" id="ARBA00022448"/>
    </source>
</evidence>
<keyword evidence="10" id="KW-1185">Reference proteome</keyword>
<evidence type="ECO:0000256" key="7">
    <source>
        <dbReference type="ARBA" id="ARBA00023136"/>
    </source>
</evidence>
<organism evidence="9 10">
    <name type="scientific">Pseudobacteroides cellulosolvens ATCC 35603 = DSM 2933</name>
    <dbReference type="NCBI Taxonomy" id="398512"/>
    <lineage>
        <taxon>Bacteria</taxon>
        <taxon>Bacillati</taxon>
        <taxon>Bacillota</taxon>
        <taxon>Clostridia</taxon>
        <taxon>Eubacteriales</taxon>
        <taxon>Oscillospiraceae</taxon>
        <taxon>Pseudobacteroides</taxon>
    </lineage>
</organism>
<evidence type="ECO:0000256" key="2">
    <source>
        <dbReference type="ARBA" id="ARBA00007998"/>
    </source>
</evidence>